<dbReference type="Pfam" id="PF00651">
    <property type="entry name" value="BTB"/>
    <property type="match status" value="1"/>
</dbReference>
<evidence type="ECO:0000259" key="3">
    <source>
        <dbReference type="PROSITE" id="PS50097"/>
    </source>
</evidence>
<dbReference type="SMART" id="SM00612">
    <property type="entry name" value="Kelch"/>
    <property type="match status" value="6"/>
</dbReference>
<keyword evidence="2" id="KW-0677">Repeat</keyword>
<dbReference type="AlphaFoldDB" id="A0AAE1AE40"/>
<evidence type="ECO:0000313" key="5">
    <source>
        <dbReference type="Proteomes" id="UP001283361"/>
    </source>
</evidence>
<gene>
    <name evidence="4" type="ORF">RRG08_013948</name>
</gene>
<dbReference type="InterPro" id="IPR011705">
    <property type="entry name" value="BACK"/>
</dbReference>
<protein>
    <recommendedName>
        <fullName evidence="3">BTB domain-containing protein</fullName>
    </recommendedName>
</protein>
<evidence type="ECO:0000256" key="2">
    <source>
        <dbReference type="ARBA" id="ARBA00022737"/>
    </source>
</evidence>
<proteinExistence type="predicted"/>
<dbReference type="Pfam" id="PF24681">
    <property type="entry name" value="Kelch_KLHDC2_KLHL20_DRC7"/>
    <property type="match status" value="1"/>
</dbReference>
<dbReference type="SUPFAM" id="SSF117281">
    <property type="entry name" value="Kelch motif"/>
    <property type="match status" value="1"/>
</dbReference>
<keyword evidence="1" id="KW-0880">Kelch repeat</keyword>
<dbReference type="SMART" id="SM00875">
    <property type="entry name" value="BACK"/>
    <property type="match status" value="1"/>
</dbReference>
<dbReference type="InterPro" id="IPR015915">
    <property type="entry name" value="Kelch-typ_b-propeller"/>
</dbReference>
<dbReference type="Gene3D" id="3.30.710.10">
    <property type="entry name" value="Potassium Channel Kv1.1, Chain A"/>
    <property type="match status" value="1"/>
</dbReference>
<dbReference type="Gene3D" id="2.120.10.80">
    <property type="entry name" value="Kelch-type beta propeller"/>
    <property type="match status" value="2"/>
</dbReference>
<feature type="domain" description="BTB" evidence="3">
    <location>
        <begin position="30"/>
        <end position="97"/>
    </location>
</feature>
<reference evidence="4" key="1">
    <citation type="journal article" date="2023" name="G3 (Bethesda)">
        <title>A reference genome for the long-term kleptoplast-retaining sea slug Elysia crispata morphotype clarki.</title>
        <authorList>
            <person name="Eastman K.E."/>
            <person name="Pendleton A.L."/>
            <person name="Shaikh M.A."/>
            <person name="Suttiyut T."/>
            <person name="Ogas R."/>
            <person name="Tomko P."/>
            <person name="Gavelis G."/>
            <person name="Widhalm J.R."/>
            <person name="Wisecaver J.H."/>
        </authorList>
    </citation>
    <scope>NUCLEOTIDE SEQUENCE</scope>
    <source>
        <strain evidence="4">ECLA1</strain>
    </source>
</reference>
<accession>A0AAE1AE40</accession>
<dbReference type="InterPro" id="IPR006652">
    <property type="entry name" value="Kelch_1"/>
</dbReference>
<dbReference type="InterPro" id="IPR000210">
    <property type="entry name" value="BTB/POZ_dom"/>
</dbReference>
<dbReference type="FunFam" id="3.30.710.10:FF:000001">
    <property type="entry name" value="Kelch-like family member 20"/>
    <property type="match status" value="1"/>
</dbReference>
<organism evidence="4 5">
    <name type="scientific">Elysia crispata</name>
    <name type="common">lettuce slug</name>
    <dbReference type="NCBI Taxonomy" id="231223"/>
    <lineage>
        <taxon>Eukaryota</taxon>
        <taxon>Metazoa</taxon>
        <taxon>Spiralia</taxon>
        <taxon>Lophotrochozoa</taxon>
        <taxon>Mollusca</taxon>
        <taxon>Gastropoda</taxon>
        <taxon>Heterobranchia</taxon>
        <taxon>Euthyneura</taxon>
        <taxon>Panpulmonata</taxon>
        <taxon>Sacoglossa</taxon>
        <taxon>Placobranchoidea</taxon>
        <taxon>Plakobranchidae</taxon>
        <taxon>Elysia</taxon>
    </lineage>
</organism>
<keyword evidence="5" id="KW-1185">Reference proteome</keyword>
<evidence type="ECO:0000313" key="4">
    <source>
        <dbReference type="EMBL" id="KAK3785947.1"/>
    </source>
</evidence>
<dbReference type="PANTHER" id="PTHR24412">
    <property type="entry name" value="KELCH PROTEIN"/>
    <property type="match status" value="1"/>
</dbReference>
<dbReference type="PROSITE" id="PS50097">
    <property type="entry name" value="BTB"/>
    <property type="match status" value="1"/>
</dbReference>
<dbReference type="Gene3D" id="1.25.40.420">
    <property type="match status" value="1"/>
</dbReference>
<dbReference type="PANTHER" id="PTHR24412:SF501">
    <property type="entry name" value="BTB DOMAIN-CONTAINING PROTEIN"/>
    <property type="match status" value="1"/>
</dbReference>
<dbReference type="EMBL" id="JAWDGP010002044">
    <property type="protein sequence ID" value="KAK3785947.1"/>
    <property type="molecule type" value="Genomic_DNA"/>
</dbReference>
<comment type="caution">
    <text evidence="4">The sequence shown here is derived from an EMBL/GenBank/DDBJ whole genome shotgun (WGS) entry which is preliminary data.</text>
</comment>
<dbReference type="InterPro" id="IPR011333">
    <property type="entry name" value="SKP1/BTB/POZ_sf"/>
</dbReference>
<dbReference type="PIRSF" id="PIRSF037037">
    <property type="entry name" value="Kelch-like_protein_gigaxonin"/>
    <property type="match status" value="1"/>
</dbReference>
<sequence>MIESQVFHIQSQANSALSIMHELRCSQQLCDIVLCVGGAKFSAHKIVLAGCSPYLRAMFTNGMLESEREFVELHGIEPGTMDLLLEFMYTCRIEVSVDNVQAVLQGASMLGLHSLRNLCAHFLQNQLTASNCLGIHYFADIYSCHELEGVARQFIYQNFLDVIRMEEFFELPEDRLLYLLQSDKLQVMSENQVFEAACSWLQYDPGKRMDRACNILQNIRLALLESSYLENVVLKSEYFRTCPKCQLLIAKAIRTKQDTLELDSVQPRAQPPCIYVMGGRNSTDSQLRSTERYDFLLDQWIHMPPMEIARTAVGAASLDGLLYVVGGECALADTQDDTLYLTSLEMYHPARKCWERKPCMKLARSFTAVAAVAGQLFAIGGEDRSGSYNIVECYNPDTETWSFVNCMKRRRAGAGVTVCDGKVYVAGGYDKGPQMDRASMEVYDPDTGDWSFAPEMEKACSGLSMVTLDHFIYAFGGRYRHIDQYFDHVERYNTITRQWTTIAPMNTPRAWFGIAVFYNRIYVCGGFDGNTRLRHCEMYNPETNSWTVISEMKIGRAGCGATVV</sequence>
<dbReference type="SUPFAM" id="SSF50965">
    <property type="entry name" value="Galactose oxidase, central domain"/>
    <property type="match status" value="1"/>
</dbReference>
<dbReference type="FunFam" id="1.25.40.420:FF:000001">
    <property type="entry name" value="Kelch-like family member 12"/>
    <property type="match status" value="1"/>
</dbReference>
<dbReference type="Pfam" id="PF01344">
    <property type="entry name" value="Kelch_1"/>
    <property type="match status" value="3"/>
</dbReference>
<evidence type="ECO:0000256" key="1">
    <source>
        <dbReference type="ARBA" id="ARBA00022441"/>
    </source>
</evidence>
<name>A0AAE1AE40_9GAST</name>
<dbReference type="InterPro" id="IPR011043">
    <property type="entry name" value="Gal_Oxase/kelch_b-propeller"/>
</dbReference>
<dbReference type="InterPro" id="IPR017096">
    <property type="entry name" value="BTB-kelch_protein"/>
</dbReference>
<dbReference type="Pfam" id="PF07707">
    <property type="entry name" value="BACK"/>
    <property type="match status" value="1"/>
</dbReference>
<dbReference type="SMART" id="SM00225">
    <property type="entry name" value="BTB"/>
    <property type="match status" value="1"/>
</dbReference>
<dbReference type="SUPFAM" id="SSF54695">
    <property type="entry name" value="POZ domain"/>
    <property type="match status" value="1"/>
</dbReference>
<dbReference type="Proteomes" id="UP001283361">
    <property type="component" value="Unassembled WGS sequence"/>
</dbReference>